<protein>
    <submittedName>
        <fullName evidence="2">N-acetylneuraminate synthase</fullName>
    </submittedName>
</protein>
<dbReference type="GO" id="GO:0016051">
    <property type="term" value="P:carbohydrate biosynthetic process"/>
    <property type="evidence" value="ECO:0007669"/>
    <property type="project" value="InterPro"/>
</dbReference>
<dbReference type="GO" id="GO:0047444">
    <property type="term" value="F:N-acylneuraminate-9-phosphate synthase activity"/>
    <property type="evidence" value="ECO:0007669"/>
    <property type="project" value="TreeGrafter"/>
</dbReference>
<dbReference type="InterPro" id="IPR013974">
    <property type="entry name" value="SAF"/>
</dbReference>
<dbReference type="InterPro" id="IPR036732">
    <property type="entry name" value="AFP_Neu5c_C_sf"/>
</dbReference>
<dbReference type="PROSITE" id="PS50844">
    <property type="entry name" value="AFP_LIKE"/>
    <property type="match status" value="1"/>
</dbReference>
<gene>
    <name evidence="2" type="ORF">DW712_11315</name>
</gene>
<dbReference type="InterPro" id="IPR057736">
    <property type="entry name" value="SAF_PseI/NeuA/NeuB"/>
</dbReference>
<dbReference type="SMART" id="SM00858">
    <property type="entry name" value="SAF"/>
    <property type="match status" value="1"/>
</dbReference>
<dbReference type="AlphaFoldDB" id="A0A414L9D1"/>
<dbReference type="InterPro" id="IPR006190">
    <property type="entry name" value="SAF_AFP_Neu5Ac"/>
</dbReference>
<reference evidence="2 3" key="1">
    <citation type="submission" date="2018-08" db="EMBL/GenBank/DDBJ databases">
        <title>A genome reference for cultivated species of the human gut microbiota.</title>
        <authorList>
            <person name="Zou Y."/>
            <person name="Xue W."/>
            <person name="Luo G."/>
        </authorList>
    </citation>
    <scope>NUCLEOTIDE SEQUENCE [LARGE SCALE GENOMIC DNA]</scope>
    <source>
        <strain evidence="2 3">AM27-17</strain>
    </source>
</reference>
<dbReference type="SUPFAM" id="SSF51269">
    <property type="entry name" value="AFP III-like domain"/>
    <property type="match status" value="1"/>
</dbReference>
<dbReference type="InterPro" id="IPR051690">
    <property type="entry name" value="PseI-like"/>
</dbReference>
<evidence type="ECO:0000313" key="3">
    <source>
        <dbReference type="Proteomes" id="UP000285650"/>
    </source>
</evidence>
<name>A0A414L9D1_9BACE</name>
<evidence type="ECO:0000259" key="1">
    <source>
        <dbReference type="PROSITE" id="PS50844"/>
    </source>
</evidence>
<dbReference type="Proteomes" id="UP000285650">
    <property type="component" value="Unassembled WGS sequence"/>
</dbReference>
<dbReference type="RefSeq" id="WP_118222125.1">
    <property type="nucleotide sequence ID" value="NZ_JADNIJ010000033.1"/>
</dbReference>
<dbReference type="Pfam" id="PF08666">
    <property type="entry name" value="SAF"/>
    <property type="match status" value="1"/>
</dbReference>
<dbReference type="InterPro" id="IPR013132">
    <property type="entry name" value="PseI/NeuA/B-like_N"/>
</dbReference>
<dbReference type="EMBL" id="QSKV01000007">
    <property type="protein sequence ID" value="RHE91392.1"/>
    <property type="molecule type" value="Genomic_DNA"/>
</dbReference>
<accession>A0A414L9D1</accession>
<organism evidence="2 3">
    <name type="scientific">Bacteroides intestinalis</name>
    <dbReference type="NCBI Taxonomy" id="329854"/>
    <lineage>
        <taxon>Bacteria</taxon>
        <taxon>Pseudomonadati</taxon>
        <taxon>Bacteroidota</taxon>
        <taxon>Bacteroidia</taxon>
        <taxon>Bacteroidales</taxon>
        <taxon>Bacteroidaceae</taxon>
        <taxon>Bacteroides</taxon>
    </lineage>
</organism>
<evidence type="ECO:0000313" key="2">
    <source>
        <dbReference type="EMBL" id="RHE91392.1"/>
    </source>
</evidence>
<dbReference type="Pfam" id="PF03102">
    <property type="entry name" value="NeuB"/>
    <property type="match status" value="1"/>
</dbReference>
<feature type="domain" description="AFP-like" evidence="1">
    <location>
        <begin position="294"/>
        <end position="350"/>
    </location>
</feature>
<dbReference type="InterPro" id="IPR013785">
    <property type="entry name" value="Aldolase_TIM"/>
</dbReference>
<dbReference type="Gene3D" id="3.90.1210.10">
    <property type="entry name" value="Antifreeze-like/N-acetylneuraminic acid synthase C-terminal domain"/>
    <property type="match status" value="1"/>
</dbReference>
<comment type="caution">
    <text evidence="2">The sequence shown here is derived from an EMBL/GenBank/DDBJ whole genome shotgun (WGS) entry which is preliminary data.</text>
</comment>
<dbReference type="CDD" id="cd11615">
    <property type="entry name" value="SAF_NeuB_like"/>
    <property type="match status" value="1"/>
</dbReference>
<dbReference type="PANTHER" id="PTHR42966">
    <property type="entry name" value="N-ACETYLNEURAMINATE SYNTHASE"/>
    <property type="match status" value="1"/>
</dbReference>
<sequence>MSKRIQVGPNRWIGESEEPYVIAEIGINHNGSIDLCKKMIDQAVRVGVDAVKMQKRTIEEMYTKDALDVPYDKPYAFGKTYGEHKYALEFTDEQYFELQKYTHDQDCEFLVSGFDSTGFEFIEKQLNVPIHKVASPFITDFPLLKQVAEYGKPIFLSTGMHTMEEIKAAVDFIKQYNDKIMVFHAVTMYPVPNELVNLRVLTTLKNELGTLVGYSSHDKGVVIPAAAVALGACVIEKHFTIDRTMIGPDHIASVEPRGMELIKRYSSVVWQSLGSAERELNENEKAARIKYGVSVTSKRDIPAGKIIEEDDIMVKCPGGGISPVKYWDLLGKKATKDIAADKTIYDGDIA</sequence>
<dbReference type="PANTHER" id="PTHR42966:SF1">
    <property type="entry name" value="SIALIC ACID SYNTHASE"/>
    <property type="match status" value="1"/>
</dbReference>
<dbReference type="Gene3D" id="3.20.20.70">
    <property type="entry name" value="Aldolase class I"/>
    <property type="match status" value="1"/>
</dbReference>
<dbReference type="SUPFAM" id="SSF51569">
    <property type="entry name" value="Aldolase"/>
    <property type="match status" value="1"/>
</dbReference>
<proteinExistence type="predicted"/>